<protein>
    <submittedName>
        <fullName evidence="2">Uncharacterized protein</fullName>
    </submittedName>
</protein>
<evidence type="ECO:0000256" key="1">
    <source>
        <dbReference type="SAM" id="MobiDB-lite"/>
    </source>
</evidence>
<evidence type="ECO:0000313" key="2">
    <source>
        <dbReference type="EMBL" id="KAF2679960.1"/>
    </source>
</evidence>
<feature type="compositionally biased region" description="Gly residues" evidence="1">
    <location>
        <begin position="160"/>
        <end position="188"/>
    </location>
</feature>
<feature type="compositionally biased region" description="Acidic residues" evidence="1">
    <location>
        <begin position="147"/>
        <end position="156"/>
    </location>
</feature>
<keyword evidence="3" id="KW-1185">Reference proteome</keyword>
<feature type="compositionally biased region" description="Basic residues" evidence="1">
    <location>
        <begin position="189"/>
        <end position="203"/>
    </location>
</feature>
<name>A0A6G1IPP4_9PLEO</name>
<dbReference type="Proteomes" id="UP000799291">
    <property type="component" value="Unassembled WGS sequence"/>
</dbReference>
<dbReference type="AlphaFoldDB" id="A0A6G1IPP4"/>
<evidence type="ECO:0000313" key="3">
    <source>
        <dbReference type="Proteomes" id="UP000799291"/>
    </source>
</evidence>
<gene>
    <name evidence="2" type="ORF">K458DRAFT_407550</name>
</gene>
<sequence>MSIGGTGMNMHRHTRYESRAENELRIQHFQQTALNKEANDLLDEEYDDVSTLTIRFPLARLQKRTALSYTKSATLTEYWDLPVKERTRIWHRIENERKKQGVYEPWPTPTNLNKKNYVPLKKIQSANRNWELEEDECSKDDGKGGDNVDEDVDEDDGKGGGKGAGKGAGKGGGKGTSKGAGRGAGARGGRAKSTRVTRSKKTG</sequence>
<organism evidence="2 3">
    <name type="scientific">Lentithecium fluviatile CBS 122367</name>
    <dbReference type="NCBI Taxonomy" id="1168545"/>
    <lineage>
        <taxon>Eukaryota</taxon>
        <taxon>Fungi</taxon>
        <taxon>Dikarya</taxon>
        <taxon>Ascomycota</taxon>
        <taxon>Pezizomycotina</taxon>
        <taxon>Dothideomycetes</taxon>
        <taxon>Pleosporomycetidae</taxon>
        <taxon>Pleosporales</taxon>
        <taxon>Massarineae</taxon>
        <taxon>Lentitheciaceae</taxon>
        <taxon>Lentithecium</taxon>
    </lineage>
</organism>
<accession>A0A6G1IPP4</accession>
<proteinExistence type="predicted"/>
<reference evidence="2" key="1">
    <citation type="journal article" date="2020" name="Stud. Mycol.">
        <title>101 Dothideomycetes genomes: a test case for predicting lifestyles and emergence of pathogens.</title>
        <authorList>
            <person name="Haridas S."/>
            <person name="Albert R."/>
            <person name="Binder M."/>
            <person name="Bloem J."/>
            <person name="Labutti K."/>
            <person name="Salamov A."/>
            <person name="Andreopoulos B."/>
            <person name="Baker S."/>
            <person name="Barry K."/>
            <person name="Bills G."/>
            <person name="Bluhm B."/>
            <person name="Cannon C."/>
            <person name="Castanera R."/>
            <person name="Culley D."/>
            <person name="Daum C."/>
            <person name="Ezra D."/>
            <person name="Gonzalez J."/>
            <person name="Henrissat B."/>
            <person name="Kuo A."/>
            <person name="Liang C."/>
            <person name="Lipzen A."/>
            <person name="Lutzoni F."/>
            <person name="Magnuson J."/>
            <person name="Mondo S."/>
            <person name="Nolan M."/>
            <person name="Ohm R."/>
            <person name="Pangilinan J."/>
            <person name="Park H.-J."/>
            <person name="Ramirez L."/>
            <person name="Alfaro M."/>
            <person name="Sun H."/>
            <person name="Tritt A."/>
            <person name="Yoshinaga Y."/>
            <person name="Zwiers L.-H."/>
            <person name="Turgeon B."/>
            <person name="Goodwin S."/>
            <person name="Spatafora J."/>
            <person name="Crous P."/>
            <person name="Grigoriev I."/>
        </authorList>
    </citation>
    <scope>NUCLEOTIDE SEQUENCE</scope>
    <source>
        <strain evidence="2">CBS 122367</strain>
    </source>
</reference>
<feature type="region of interest" description="Disordered" evidence="1">
    <location>
        <begin position="129"/>
        <end position="203"/>
    </location>
</feature>
<dbReference type="EMBL" id="MU005599">
    <property type="protein sequence ID" value="KAF2679960.1"/>
    <property type="molecule type" value="Genomic_DNA"/>
</dbReference>